<reference evidence="2 3" key="1">
    <citation type="submission" date="2020-08" db="EMBL/GenBank/DDBJ databases">
        <title>A Genomic Blueprint of the Chicken Gut Microbiome.</title>
        <authorList>
            <person name="Gilroy R."/>
            <person name="Ravi A."/>
            <person name="Getino M."/>
            <person name="Pursley I."/>
            <person name="Horton D.L."/>
            <person name="Alikhan N.-F."/>
            <person name="Baker D."/>
            <person name="Gharbi K."/>
            <person name="Hall N."/>
            <person name="Watson M."/>
            <person name="Adriaenssens E.M."/>
            <person name="Foster-Nyarko E."/>
            <person name="Jarju S."/>
            <person name="Secka A."/>
            <person name="Antonio M."/>
            <person name="Oren A."/>
            <person name="Chaudhuri R."/>
            <person name="La Ragione R.M."/>
            <person name="Hildebrand F."/>
            <person name="Pallen M.J."/>
        </authorList>
    </citation>
    <scope>NUCLEOTIDE SEQUENCE [LARGE SCALE GENOMIC DNA]</scope>
    <source>
        <strain evidence="2 3">Sa1CVN1</strain>
    </source>
</reference>
<proteinExistence type="predicted"/>
<organism evidence="2 3">
    <name type="scientific">Phocaeicola intestinalis</name>
    <dbReference type="NCBI Taxonomy" id="2762212"/>
    <lineage>
        <taxon>Bacteria</taxon>
        <taxon>Pseudomonadati</taxon>
        <taxon>Bacteroidota</taxon>
        <taxon>Bacteroidia</taxon>
        <taxon>Bacteroidales</taxon>
        <taxon>Bacteroidaceae</taxon>
        <taxon>Phocaeicola</taxon>
    </lineage>
</organism>
<feature type="chain" id="PRO_5046974208" evidence="1">
    <location>
        <begin position="23"/>
        <end position="268"/>
    </location>
</feature>
<feature type="signal peptide" evidence="1">
    <location>
        <begin position="1"/>
        <end position="22"/>
    </location>
</feature>
<evidence type="ECO:0000313" key="3">
    <source>
        <dbReference type="Proteomes" id="UP000620874"/>
    </source>
</evidence>
<name>A0ABR8Y6R2_9BACT</name>
<evidence type="ECO:0000256" key="1">
    <source>
        <dbReference type="SAM" id="SignalP"/>
    </source>
</evidence>
<evidence type="ECO:0000313" key="2">
    <source>
        <dbReference type="EMBL" id="MBD8039821.1"/>
    </source>
</evidence>
<protein>
    <submittedName>
        <fullName evidence="2">Uncharacterized protein</fullName>
    </submittedName>
</protein>
<dbReference type="PROSITE" id="PS51257">
    <property type="entry name" value="PROKAR_LIPOPROTEIN"/>
    <property type="match status" value="1"/>
</dbReference>
<comment type="caution">
    <text evidence="2">The sequence shown here is derived from an EMBL/GenBank/DDBJ whole genome shotgun (WGS) entry which is preliminary data.</text>
</comment>
<dbReference type="RefSeq" id="WP_191763268.1">
    <property type="nucleotide sequence ID" value="NZ_JACSPP010000010.1"/>
</dbReference>
<dbReference type="Proteomes" id="UP000620874">
    <property type="component" value="Unassembled WGS sequence"/>
</dbReference>
<keyword evidence="3" id="KW-1185">Reference proteome</keyword>
<accession>A0ABR8Y6R2</accession>
<gene>
    <name evidence="2" type="ORF">H9625_05045</name>
</gene>
<sequence>MKKTLVRSLLYIVLLAGIVSFASCKDDDYGAIFLSLSSEADLDFTNSVLTLSPYSAGATFHISGGDGMYVITNPDTTVIDYRYDGNVLTVIPVGLGSAELNITDRAWNRYTLQVTVAYPETTYTISRIEGVVRGAELTQSQTLAIQRDIESAPLVQAGGKYVFTYTDKEAASGIVTIYPSASTSNMLHGIFTQTEDTDQTRMHIVLTNGSTYEFILGMTSVLLSGYDDSRTETSPARVLMQDVTETYRSLYPALEKAYCVQHIPGEAL</sequence>
<dbReference type="EMBL" id="JACSPP010000010">
    <property type="protein sequence ID" value="MBD8039821.1"/>
    <property type="molecule type" value="Genomic_DNA"/>
</dbReference>
<keyword evidence="1" id="KW-0732">Signal</keyword>